<feature type="coiled-coil region" evidence="1">
    <location>
        <begin position="2010"/>
        <end position="2122"/>
    </location>
</feature>
<evidence type="ECO:0000313" key="3">
    <source>
        <dbReference type="EMBL" id="CAH2089771.1"/>
    </source>
</evidence>
<dbReference type="Proteomes" id="UP001153954">
    <property type="component" value="Unassembled WGS sequence"/>
</dbReference>
<keyword evidence="1" id="KW-0175">Coiled coil</keyword>
<dbReference type="EMBL" id="CAKOGL010000008">
    <property type="protein sequence ID" value="CAH2089771.1"/>
    <property type="molecule type" value="Genomic_DNA"/>
</dbReference>
<dbReference type="GO" id="GO:0000793">
    <property type="term" value="C:condensed chromosome"/>
    <property type="evidence" value="ECO:0007669"/>
    <property type="project" value="TreeGrafter"/>
</dbReference>
<feature type="coiled-coil region" evidence="1">
    <location>
        <begin position="1274"/>
        <end position="1466"/>
    </location>
</feature>
<evidence type="ECO:0000313" key="4">
    <source>
        <dbReference type="Proteomes" id="UP001153954"/>
    </source>
</evidence>
<feature type="coiled-coil region" evidence="1">
    <location>
        <begin position="809"/>
        <end position="843"/>
    </location>
</feature>
<feature type="compositionally biased region" description="Basic and acidic residues" evidence="2">
    <location>
        <begin position="2737"/>
        <end position="2747"/>
    </location>
</feature>
<reference evidence="3" key="1">
    <citation type="submission" date="2022-03" db="EMBL/GenBank/DDBJ databases">
        <authorList>
            <person name="Tunstrom K."/>
        </authorList>
    </citation>
    <scope>NUCLEOTIDE SEQUENCE</scope>
</reference>
<feature type="compositionally biased region" description="Basic residues" evidence="2">
    <location>
        <begin position="2778"/>
        <end position="2789"/>
    </location>
</feature>
<protein>
    <submittedName>
        <fullName evidence="3">Uncharacterized protein</fullName>
    </submittedName>
</protein>
<feature type="coiled-coil region" evidence="1">
    <location>
        <begin position="2201"/>
        <end position="2253"/>
    </location>
</feature>
<sequence length="2789" mass="324041">MLRKWKIILTNWINCYFDDPTQKEYPVTLESLLNIISHLRENFSLDESKSSLLDAVTVEDFVLEKYPSFKFENGKVKPTTEEEIYMAASLLLYFVCVNSKDVNIKSAMCNKLCAADQETILKFSKCLMQCPVITSSDVLAAITEACGQDEAAADNNHNKVAETPPALRSLHGEVRRLQAALDAERFDRNYLQDELARTNLKVEKLLKDKEQYKQDIVSLKAKISTCCGQENDTKGTDTSSNNSAKLLKQLEQTEQRLVTVQEQLEDVQYERDSYKNKLDDLKHERDKWITISQQESDRASQLVDELETERKQVNSLRELVVELRQHNRLNGLDSSQLECDDIDTSVQSLPHNSSVCSEVCANVIEVQLGEERAKIDLLKQQMQLLQDQLNELTKKSEEESRNLTQIISEKDTEIFNLKHRINEEIEERNALKSHYDNEVTKLNNEVNELEQRLRDTGENSRRIIDSKMTEIQILQEEKLSLLQSLSDEITKFENIIKDLKTEIDAEKASKFKMRDEYENQMMKLKEKVSNRNNELVELQNKIFEKGETIEVLQSDLRKEKEISNKYLNDVKNLTIQVQEIENNLQAKTDDISDYRKQLQQYAMYNETLNKDVSHLRSCLSESNKELKLLQECNEKLNIGLKSRDSKIEQLQKDIEHQEVIFNEEKKKLQYSLDEINATADALKNQLQNEIEYKIIVEKEKQNKIEDLNKLEKELMIIQSNNTEINKHLNQEKELNEKQKEECEKLNKVIEQLKEEIVKKECNIKLIEECLAKERVGFEEQYRKQEAIINSTNNALISEKAEKDSIKHELETIIIQKDTLLEEVNEKKNNIARLSSKVDELSVLAEENKKTIIELQVVISEKTQEYDTKQNNFDIETTKLMTKLNEMDKSLKELKTKSNNCIENKDLQIETLKLDIEKLQTSLQNELERVSMIENEKTALTRELDQMKANKNKFDKEYLNKCAVFNCTTAHLNDDIVKKNEEINILKQELEMLSKNNTDKLEEIELLRSDIIQALDYRNKKDNQIKELNVKVEKLESLLTESKKELKCVIDNNLKVVESLQKDINQLHYTIEEDNSTYEVMVKEKDHVIENLEKELQNKSDNLEILLKDHEKEKFVLEKTKSDMQEHINIKDTQIEELTNKIQKMEAKLQESETVLHTLETKVNILTNEKEKLTVEINLLRKTSTESALTNDLLKESLATEKAARDCLETEKQSLLNENEKLMTKLSDVELEYKNVKSERDSLWNEKAILVQQLMEERSVLKIADEGKEALLVETRKIDKQLKELTETNNMLTQEKECLTQQLVEERLSKELAEQEKKNIYELKTGLEAKLNAEEINKSNLEENIKILTRDIDIQMANYEREKTLNMTLNNDINKLKQDIETLSDENEDLTSEIKTLKREYLDLKEAEELLNKKKVILERENETLLKTCDELRNEIQGIYETFTVAINNKQDEIDKLTIDFDTLKTDYKTLEDSNKQITDVLNCGLHGIFDEIKKDKNCSDLLKKIECFEKENINKDVYCDTLLNILSNLTSEIALKRKLENILKEKESFVKDLLDQIENKEKRISELEFEVQKLQKLINETKNELTKQNDSYNTIVETKVREITQLQSENQSLNIELNDLKVQLDVKVHSLKDKLVDNENLTDKLKETYENQIDNLNVVISKVTNYLKEKTAELDSMRAEKERLQHMIEEKNIAIKSLEDDLKVQKQNQDKLVSEFESERLVLKNMVTVTESVMEDQKNSLNNIILDNVKAKEALETEIKTLKTLIDSERSKFEIESKDNELKAKAALETALRELSEARKEKEVAQKSFESQIQTLENNVLVLKEIMLEKNCLIDTIKTENKDLIEKLEKHKEDIILLEEKCNEWKIQKDSTEVEFESKFKKLNEDFDTKCKHANDLEVLLENKTKENNEITSKVQELKEQMLNLVKEKEIIESERSEYCNKINELSSDLEKQNKICIEIKNEKDELLQVIKDKNLEITKLEERLHLELSQQNDNNAKEKINLANKCTILEEYQDKAETELENRQKEINVLQEEIKTLRNKAVQDVSERDRIIVQIKEERDTLISKLNEQMKQLQNTLNYLKNEVVIKEADIGMLSKKLDERNQLDDVIKTLKKENEQLCKAMGQIETFAVVSQEKSCPKYSGQAEVNYRDLQQQVDNTSTDTHSSVESYKTISDLEKIIHDRNRTITTLQSDITYLKSLIAESENKLLDVSKDLEMSRENCQQLSGQLKKIVHQKNEEIADLKKQVSKMSATENRASQIIKVSAKYQAIILKRIAEIKSNTVLKELTNFGNSNTDNDIRRSLNAGTITMEDLENFLETTERHIRRCSEKQIALQKERDRLNDVNKINESEIINMRKFLTELSVSIKTFSSVRELYTQKLSRVISLQRTVRREILNLDGHITDATMCKLERGYAAVMQDLSECALNLERWIERCISRTISAEKIKQAFTSEVDRASLVSGSFQNTSLEVQLDELQNSFQKLLEEVARAQKGEGAKDPQSVTVMEVRAEYEDKLNRMKAKMKQLCHEQIALFKEKHREEVESLEMELKKAHHKLRESSRAYEEHIKSLTTDLWNVGEKFLVKKDEADWLRRKQKSGSLMSLQHVHSSGIALPPEEPCRPSDTHSLRSLPVTKNTKAGGRALQMSDEEGEVFDNRALRELDAPRLSELRWRNSLCPPHLKSSYPAETQFAPAVLEDDIKCTGNMSLGGKQRKEVGITVYKKPGPPTPSKQAGRLSATDSELRQSLRVEADPSVSRKTSTPSRIRALFRSAKNDTTEGTPRSRRLSNIFRKK</sequence>
<proteinExistence type="predicted"/>
<name>A0AAU9TSA1_EUPED</name>
<comment type="caution">
    <text evidence="3">The sequence shown here is derived from an EMBL/GenBank/DDBJ whole genome shotgun (WGS) entry which is preliminary data.</text>
</comment>
<feature type="coiled-coil region" evidence="1">
    <location>
        <begin position="1081"/>
        <end position="1238"/>
    </location>
</feature>
<dbReference type="Gene3D" id="1.10.287.1490">
    <property type="match status" value="2"/>
</dbReference>
<evidence type="ECO:0000256" key="1">
    <source>
        <dbReference type="SAM" id="Coils"/>
    </source>
</evidence>
<dbReference type="PANTHER" id="PTHR43941">
    <property type="entry name" value="STRUCTURAL MAINTENANCE OF CHROMOSOMES PROTEIN 2"/>
    <property type="match status" value="1"/>
</dbReference>
<feature type="region of interest" description="Disordered" evidence="2">
    <location>
        <begin position="2608"/>
        <end position="2627"/>
    </location>
</feature>
<gene>
    <name evidence="3" type="ORF">EEDITHA_LOCUS5792</name>
</gene>
<feature type="coiled-coil region" evidence="1">
    <location>
        <begin position="188"/>
        <end position="326"/>
    </location>
</feature>
<feature type="region of interest" description="Disordered" evidence="2">
    <location>
        <begin position="2716"/>
        <end position="2789"/>
    </location>
</feature>
<organism evidence="3 4">
    <name type="scientific">Euphydryas editha</name>
    <name type="common">Edith's checkerspot</name>
    <dbReference type="NCBI Taxonomy" id="104508"/>
    <lineage>
        <taxon>Eukaryota</taxon>
        <taxon>Metazoa</taxon>
        <taxon>Ecdysozoa</taxon>
        <taxon>Arthropoda</taxon>
        <taxon>Hexapoda</taxon>
        <taxon>Insecta</taxon>
        <taxon>Pterygota</taxon>
        <taxon>Neoptera</taxon>
        <taxon>Endopterygota</taxon>
        <taxon>Lepidoptera</taxon>
        <taxon>Glossata</taxon>
        <taxon>Ditrysia</taxon>
        <taxon>Papilionoidea</taxon>
        <taxon>Nymphalidae</taxon>
        <taxon>Nymphalinae</taxon>
        <taxon>Euphydryas</taxon>
    </lineage>
</organism>
<dbReference type="GO" id="GO:0007076">
    <property type="term" value="P:mitotic chromosome condensation"/>
    <property type="evidence" value="ECO:0007669"/>
    <property type="project" value="TreeGrafter"/>
</dbReference>
<feature type="compositionally biased region" description="Basic and acidic residues" evidence="2">
    <location>
        <begin position="2614"/>
        <end position="2623"/>
    </location>
</feature>
<feature type="coiled-coil region" evidence="1">
    <location>
        <begin position="1536"/>
        <end position="1623"/>
    </location>
</feature>
<feature type="coiled-coil region" evidence="1">
    <location>
        <begin position="1894"/>
        <end position="1984"/>
    </location>
</feature>
<feature type="coiled-coil region" evidence="1">
    <location>
        <begin position="1752"/>
        <end position="1868"/>
    </location>
</feature>
<dbReference type="GO" id="GO:0003682">
    <property type="term" value="F:chromatin binding"/>
    <property type="evidence" value="ECO:0007669"/>
    <property type="project" value="TreeGrafter"/>
</dbReference>
<feature type="coiled-coil region" evidence="1">
    <location>
        <begin position="1667"/>
        <end position="1715"/>
    </location>
</feature>
<feature type="coiled-coil region" evidence="1">
    <location>
        <begin position="368"/>
        <end position="597"/>
    </location>
</feature>
<accession>A0AAU9TSA1</accession>
<dbReference type="PANTHER" id="PTHR43941:SF1">
    <property type="entry name" value="STRUCTURAL MAINTENANCE OF CHROMOSOMES PROTEIN 2"/>
    <property type="match status" value="1"/>
</dbReference>
<feature type="coiled-coil region" evidence="1">
    <location>
        <begin position="883"/>
        <end position="1051"/>
    </location>
</feature>
<dbReference type="GO" id="GO:0000796">
    <property type="term" value="C:condensin complex"/>
    <property type="evidence" value="ECO:0007669"/>
    <property type="project" value="TreeGrafter"/>
</dbReference>
<dbReference type="GO" id="GO:0000785">
    <property type="term" value="C:chromatin"/>
    <property type="evidence" value="ECO:0007669"/>
    <property type="project" value="TreeGrafter"/>
</dbReference>
<keyword evidence="4" id="KW-1185">Reference proteome</keyword>
<feature type="coiled-coil region" evidence="1">
    <location>
        <begin position="2464"/>
        <end position="2559"/>
    </location>
</feature>
<feature type="coiled-coil region" evidence="1">
    <location>
        <begin position="647"/>
        <end position="769"/>
    </location>
</feature>
<evidence type="ECO:0000256" key="2">
    <source>
        <dbReference type="SAM" id="MobiDB-lite"/>
    </source>
</evidence>